<dbReference type="GO" id="GO:0006412">
    <property type="term" value="P:translation"/>
    <property type="evidence" value="ECO:0007669"/>
    <property type="project" value="UniProtKB-KW"/>
</dbReference>
<evidence type="ECO:0000256" key="2">
    <source>
        <dbReference type="ARBA" id="ARBA00022741"/>
    </source>
</evidence>
<dbReference type="InterPro" id="IPR017959">
    <property type="entry name" value="Asn/Gln-tRNA_amidoTrfase_suB/E"/>
</dbReference>
<feature type="domain" description="Asn/Gln amidotransferase" evidence="5">
    <location>
        <begin position="1"/>
        <end position="120"/>
    </location>
</feature>
<dbReference type="EMBL" id="BARW01001085">
    <property type="protein sequence ID" value="GAI72089.1"/>
    <property type="molecule type" value="Genomic_DNA"/>
</dbReference>
<reference evidence="6" key="1">
    <citation type="journal article" date="2014" name="Front. Microbiol.">
        <title>High frequency of phylogenetically diverse reductive dehalogenase-homologous genes in deep subseafloor sedimentary metagenomes.</title>
        <authorList>
            <person name="Kawai M."/>
            <person name="Futagami T."/>
            <person name="Toyoda A."/>
            <person name="Takaki Y."/>
            <person name="Nishi S."/>
            <person name="Hori S."/>
            <person name="Arai W."/>
            <person name="Tsubouchi T."/>
            <person name="Morono Y."/>
            <person name="Uchiyama I."/>
            <person name="Ito T."/>
            <person name="Fujiyama A."/>
            <person name="Inagaki F."/>
            <person name="Takami H."/>
        </authorList>
    </citation>
    <scope>NUCLEOTIDE SEQUENCE</scope>
    <source>
        <strain evidence="6">Expedition CK06-06</strain>
    </source>
</reference>
<keyword evidence="3" id="KW-0067">ATP-binding</keyword>
<dbReference type="InterPro" id="IPR003789">
    <property type="entry name" value="Asn/Gln_tRNA_amidoTrase-B-like"/>
</dbReference>
<dbReference type="InterPro" id="IPR018027">
    <property type="entry name" value="Asn/Gln_amidotransferase"/>
</dbReference>
<dbReference type="GO" id="GO:0005524">
    <property type="term" value="F:ATP binding"/>
    <property type="evidence" value="ECO:0007669"/>
    <property type="project" value="UniProtKB-KW"/>
</dbReference>
<accession>X1SWB2</accession>
<evidence type="ECO:0000259" key="5">
    <source>
        <dbReference type="SMART" id="SM00845"/>
    </source>
</evidence>
<evidence type="ECO:0000256" key="1">
    <source>
        <dbReference type="ARBA" id="ARBA00022598"/>
    </source>
</evidence>
<evidence type="ECO:0000256" key="3">
    <source>
        <dbReference type="ARBA" id="ARBA00022840"/>
    </source>
</evidence>
<protein>
    <recommendedName>
        <fullName evidence="5">Asn/Gln amidotransferase domain-containing protein</fullName>
    </recommendedName>
</protein>
<gene>
    <name evidence="6" type="ORF">S12H4_03744</name>
</gene>
<proteinExistence type="predicted"/>
<dbReference type="SUPFAM" id="SSF89095">
    <property type="entry name" value="GatB/YqeY motif"/>
    <property type="match status" value="1"/>
</dbReference>
<dbReference type="Pfam" id="PF02637">
    <property type="entry name" value="GatB_Yqey"/>
    <property type="match status" value="1"/>
</dbReference>
<keyword evidence="4" id="KW-0648">Protein biosynthesis</keyword>
<dbReference type="SMART" id="SM00845">
    <property type="entry name" value="GatB_Yqey"/>
    <property type="match status" value="1"/>
</dbReference>
<dbReference type="Gene3D" id="1.10.10.410">
    <property type="match status" value="1"/>
</dbReference>
<dbReference type="InterPro" id="IPR023168">
    <property type="entry name" value="GatB_Yqey_C_2"/>
</dbReference>
<sequence>WLNENNTTINNTKLSPKHVVDLIKNIRNGKITTKIAKAYIDEMMKGTSVSQIIKKKGKTRIYDEKIIEKLCRAVIEENPNIVKDFRKNIKALEALIGKVMAKTKGQADPKITREVMLELLEKS</sequence>
<keyword evidence="2" id="KW-0547">Nucleotide-binding</keyword>
<dbReference type="GO" id="GO:0016884">
    <property type="term" value="F:carbon-nitrogen ligase activity, with glutamine as amido-N-donor"/>
    <property type="evidence" value="ECO:0007669"/>
    <property type="project" value="InterPro"/>
</dbReference>
<name>X1SWB2_9ZZZZ</name>
<dbReference type="AlphaFoldDB" id="X1SWB2"/>
<keyword evidence="1" id="KW-0436">Ligase</keyword>
<evidence type="ECO:0000256" key="4">
    <source>
        <dbReference type="ARBA" id="ARBA00022917"/>
    </source>
</evidence>
<organism evidence="6">
    <name type="scientific">marine sediment metagenome</name>
    <dbReference type="NCBI Taxonomy" id="412755"/>
    <lineage>
        <taxon>unclassified sequences</taxon>
        <taxon>metagenomes</taxon>
        <taxon>ecological metagenomes</taxon>
    </lineage>
</organism>
<dbReference type="PANTHER" id="PTHR11659">
    <property type="entry name" value="GLUTAMYL-TRNA GLN AMIDOTRANSFERASE SUBUNIT B MITOCHONDRIAL AND PROKARYOTIC PET112-RELATED"/>
    <property type="match status" value="1"/>
</dbReference>
<feature type="non-terminal residue" evidence="6">
    <location>
        <position position="1"/>
    </location>
</feature>
<evidence type="ECO:0000313" key="6">
    <source>
        <dbReference type="EMBL" id="GAI72089.1"/>
    </source>
</evidence>
<comment type="caution">
    <text evidence="6">The sequence shown here is derived from an EMBL/GenBank/DDBJ whole genome shotgun (WGS) entry which is preliminary data.</text>
</comment>